<comment type="caution">
    <text evidence="3">The sequence shown here is derived from an EMBL/GenBank/DDBJ whole genome shotgun (WGS) entry which is preliminary data.</text>
</comment>
<evidence type="ECO:0000256" key="1">
    <source>
        <dbReference type="SAM" id="Phobius"/>
    </source>
</evidence>
<protein>
    <recommendedName>
        <fullName evidence="2">DUF4097 domain-containing protein</fullName>
    </recommendedName>
</protein>
<dbReference type="Gene3D" id="2.160.20.120">
    <property type="match status" value="1"/>
</dbReference>
<keyword evidence="1" id="KW-0812">Transmembrane</keyword>
<dbReference type="AlphaFoldDB" id="A0A4Q7CV91"/>
<proteinExistence type="predicted"/>
<dbReference type="OrthoDB" id="2410580at2"/>
<dbReference type="InterPro" id="IPR025164">
    <property type="entry name" value="Toastrack_DUF4097"/>
</dbReference>
<sequence>MELHFIHEVSQMEYQCCEGKCTLMKKVLIILFTIGLLMFIGFGLATYFEIKKGSNTPSHPLNYEKVYQKEDTSIKKLKVNSQLADVKVKRGKHFSVKAKSGDKEHTEITSKIKNGTLFVKEAHKGSKINFNVQGIKPTDITITVPNRMLEKAELYNDTSDITIEGLKAKQVEAVTNTGDIQFKNSESKQLDLTSDTGDIELLKTEFKDVSAQSDTGDVIIKSINGDADIDTSTDTGDIELDYAKAPKNTKLINKTDEDNGSEIRVNQPQLKNEKYGQGNFKVQVDTDTGKVVIN</sequence>
<evidence type="ECO:0000313" key="3">
    <source>
        <dbReference type="EMBL" id="RZI03238.1"/>
    </source>
</evidence>
<gene>
    <name evidence="3" type="ORF">EIG99_04010</name>
</gene>
<feature type="domain" description="DUF4097" evidence="2">
    <location>
        <begin position="74"/>
        <end position="250"/>
    </location>
</feature>
<keyword evidence="1" id="KW-0472">Membrane</keyword>
<evidence type="ECO:0000313" key="4">
    <source>
        <dbReference type="Proteomes" id="UP000293854"/>
    </source>
</evidence>
<dbReference type="Proteomes" id="UP000293854">
    <property type="component" value="Unassembled WGS sequence"/>
</dbReference>
<keyword evidence="1" id="KW-1133">Transmembrane helix</keyword>
<feature type="transmembrane region" description="Helical" evidence="1">
    <location>
        <begin position="27"/>
        <end position="48"/>
    </location>
</feature>
<accession>A0A4Q7CV91</accession>
<evidence type="ECO:0000259" key="2">
    <source>
        <dbReference type="Pfam" id="PF13349"/>
    </source>
</evidence>
<dbReference type="Pfam" id="PF13349">
    <property type="entry name" value="DUF4097"/>
    <property type="match status" value="1"/>
</dbReference>
<name>A0A4Q7CV91_9STAP</name>
<organism evidence="3 4">
    <name type="scientific">Staphylococcus condimenti</name>
    <dbReference type="NCBI Taxonomy" id="70255"/>
    <lineage>
        <taxon>Bacteria</taxon>
        <taxon>Bacillati</taxon>
        <taxon>Bacillota</taxon>
        <taxon>Bacilli</taxon>
        <taxon>Bacillales</taxon>
        <taxon>Staphylococcaceae</taxon>
        <taxon>Staphylococcus</taxon>
    </lineage>
</organism>
<reference evidence="3 4" key="1">
    <citation type="submission" date="2018-11" db="EMBL/GenBank/DDBJ databases">
        <title>Genomic profiling of Staphylococcus species from a Poultry farm system in KwaZulu-Natal, South Africa.</title>
        <authorList>
            <person name="Amoako D.G."/>
            <person name="Somboro A.M."/>
            <person name="Abia A.L.K."/>
            <person name="Bester L.A."/>
            <person name="Essack S.Y."/>
        </authorList>
    </citation>
    <scope>NUCLEOTIDE SEQUENCE [LARGE SCALE GENOMIC DNA]</scope>
    <source>
        <strain evidence="3 4">SA11</strain>
    </source>
</reference>
<dbReference type="EMBL" id="RQTE01000069">
    <property type="protein sequence ID" value="RZI03238.1"/>
    <property type="molecule type" value="Genomic_DNA"/>
</dbReference>